<sequence length="507" mass="59173">MAENVLFISAQPDTPYFVWQIELQLFNFRSFGIIRNNIHVLFAFDAVAGPSRDVLKLSELYAGWARFYFYEDSRSTPKYISSIRPHIIAKHFYHNPDLSKRILFYHDSDVLFSRLPTFKPEEINSPVCYVSDTSSYFGTSHIKKAGGDVLLGKMCEIVGLDKQMLEQEDENTGGAQYIIKAVDVNFWRKVEADSEALYCLLRDANLDLWKGRYPSKRERKGEVNDIQPWCADMWAILWNLWIIGKKVEIHQELKFTWPYSPIEDWYKSPIQPYAGVTSEEQLSFKKNNYLHFPPWYDGMLKQIPSTNCSYEIVKQIEKVRLALDKRRTYLSTVHIIILFDPALGNIGAHDIEIQISYIQRYLDVRISKYPQREGDKIDDFLERFCLDVSLNKDGTFILIPESVVFDHNIFIDLCKKAAALKQSFVFEIEETHVADMLFKVAFEKTLDFQFLQQNVNKFTVVPKKIQIFTLLGSEIRRKRSEDLVHLMNRVFTYSKINGFSIGQSQNI</sequence>
<name>A0A0B8TCL5_9SPHI</name>
<dbReference type="EMBL" id="JJMU01000002">
    <property type="protein sequence ID" value="KGE16125.1"/>
    <property type="molecule type" value="Genomic_DNA"/>
</dbReference>
<dbReference type="AlphaFoldDB" id="A0A0B8TCL5"/>
<accession>A0A0B8TCL5</accession>
<dbReference type="PATRIC" id="fig|1229276.3.peg.249"/>
<dbReference type="Proteomes" id="UP000031802">
    <property type="component" value="Unassembled WGS sequence"/>
</dbReference>
<dbReference type="STRING" id="1229276.DI53_0240"/>
<reference evidence="1 2" key="2">
    <citation type="journal article" date="2015" name="PLoS ONE">
        <title>Whole-Genome Optical Mapping and Finished Genome Sequence of Sphingobacterium deserti sp. nov., a New Species Isolated from the Western Desert of China.</title>
        <authorList>
            <person name="Teng C."/>
            <person name="Zhou Z."/>
            <person name="Molnar I."/>
            <person name="Li X."/>
            <person name="Tang R."/>
            <person name="Chen M."/>
            <person name="Wang L."/>
            <person name="Su S."/>
            <person name="Zhang W."/>
            <person name="Lin M."/>
        </authorList>
    </citation>
    <scope>NUCLEOTIDE SEQUENCE [LARGE SCALE GENOMIC DNA]</scope>
    <source>
        <strain evidence="2">ACCC05744</strain>
    </source>
</reference>
<evidence type="ECO:0000313" key="2">
    <source>
        <dbReference type="Proteomes" id="UP000031802"/>
    </source>
</evidence>
<evidence type="ECO:0000313" key="1">
    <source>
        <dbReference type="EMBL" id="KGE16125.1"/>
    </source>
</evidence>
<proteinExistence type="predicted"/>
<protein>
    <submittedName>
        <fullName evidence="1">Orf45</fullName>
    </submittedName>
</protein>
<gene>
    <name evidence="1" type="ORF">DI53_0240</name>
</gene>
<organism evidence="1 2">
    <name type="scientific">Sphingobacterium deserti</name>
    <dbReference type="NCBI Taxonomy" id="1229276"/>
    <lineage>
        <taxon>Bacteria</taxon>
        <taxon>Pseudomonadati</taxon>
        <taxon>Bacteroidota</taxon>
        <taxon>Sphingobacteriia</taxon>
        <taxon>Sphingobacteriales</taxon>
        <taxon>Sphingobacteriaceae</taxon>
        <taxon>Sphingobacterium</taxon>
    </lineage>
</organism>
<comment type="caution">
    <text evidence="1">The sequence shown here is derived from an EMBL/GenBank/DDBJ whole genome shotgun (WGS) entry which is preliminary data.</text>
</comment>
<dbReference type="RefSeq" id="WP_037494411.1">
    <property type="nucleotide sequence ID" value="NZ_JJMU01000002.1"/>
</dbReference>
<dbReference type="eggNOG" id="ENOG502Z9X3">
    <property type="taxonomic scope" value="Bacteria"/>
</dbReference>
<keyword evidence="2" id="KW-1185">Reference proteome</keyword>
<reference evidence="2" key="1">
    <citation type="submission" date="2014-04" db="EMBL/GenBank/DDBJ databases">
        <title>Whole-Genome optical mapping and complete genome sequence of Sphingobacterium deserti sp. nov., a new spaces isolated from desert in the west of China.</title>
        <authorList>
            <person name="Teng C."/>
            <person name="Zhou Z."/>
            <person name="Li X."/>
            <person name="Chen M."/>
            <person name="Lin M."/>
            <person name="Wang L."/>
            <person name="Su S."/>
            <person name="Zhang C."/>
            <person name="Zhang W."/>
        </authorList>
    </citation>
    <scope>NUCLEOTIDE SEQUENCE [LARGE SCALE GENOMIC DNA]</scope>
    <source>
        <strain evidence="2">ACCC05744</strain>
    </source>
</reference>
<dbReference type="OrthoDB" id="7295299at2"/>